<dbReference type="EMBL" id="AP019304">
    <property type="protein sequence ID" value="BBH08817.1"/>
    <property type="molecule type" value="Genomic_DNA"/>
</dbReference>
<protein>
    <submittedName>
        <fullName evidence="1">Uncharacterized protein</fullName>
    </submittedName>
</protein>
<sequence>MVVCLCFSLVAGEKVDSRKELPLPLLPIGPASSSLLYASSSAGFGIFSIRLSSSKSLSNTKRAPHFFIIELVSRNLSGDPFKD</sequence>
<name>A0A4Y1RYI0_PRUDU</name>
<accession>A0A4Y1RYI0</accession>
<organism evidence="1">
    <name type="scientific">Prunus dulcis</name>
    <name type="common">Almond</name>
    <name type="synonym">Amygdalus dulcis</name>
    <dbReference type="NCBI Taxonomy" id="3755"/>
    <lineage>
        <taxon>Eukaryota</taxon>
        <taxon>Viridiplantae</taxon>
        <taxon>Streptophyta</taxon>
        <taxon>Embryophyta</taxon>
        <taxon>Tracheophyta</taxon>
        <taxon>Spermatophyta</taxon>
        <taxon>Magnoliopsida</taxon>
        <taxon>eudicotyledons</taxon>
        <taxon>Gunneridae</taxon>
        <taxon>Pentapetalae</taxon>
        <taxon>rosids</taxon>
        <taxon>fabids</taxon>
        <taxon>Rosales</taxon>
        <taxon>Rosaceae</taxon>
        <taxon>Amygdaloideae</taxon>
        <taxon>Amygdaleae</taxon>
        <taxon>Prunus</taxon>
    </lineage>
</organism>
<gene>
    <name evidence="1" type="ORF">Prudu_021118</name>
</gene>
<dbReference type="AlphaFoldDB" id="A0A4Y1RYI0"/>
<proteinExistence type="predicted"/>
<reference evidence="1" key="1">
    <citation type="journal article" date="2019" name="Science">
        <title>Mutation of a bHLH transcription factor allowed almond domestication.</title>
        <authorList>
            <person name="Sanchez-Perez R."/>
            <person name="Pavan S."/>
            <person name="Mazzeo R."/>
            <person name="Moldovan C."/>
            <person name="Aiese Cigliano R."/>
            <person name="Del Cueto J."/>
            <person name="Ricciardi F."/>
            <person name="Lotti C."/>
            <person name="Ricciardi L."/>
            <person name="Dicenta F."/>
            <person name="Lopez-Marques R.L."/>
            <person name="Lindberg Moller B."/>
        </authorList>
    </citation>
    <scope>NUCLEOTIDE SEQUENCE</scope>
</reference>
<evidence type="ECO:0000313" key="1">
    <source>
        <dbReference type="EMBL" id="BBH08817.1"/>
    </source>
</evidence>